<dbReference type="GeneID" id="128315362"/>
<organism evidence="2 3">
    <name type="scientific">Acinonyx jubatus</name>
    <name type="common">Cheetah</name>
    <dbReference type="NCBI Taxonomy" id="32536"/>
    <lineage>
        <taxon>Eukaryota</taxon>
        <taxon>Metazoa</taxon>
        <taxon>Chordata</taxon>
        <taxon>Craniata</taxon>
        <taxon>Vertebrata</taxon>
        <taxon>Euteleostomi</taxon>
        <taxon>Mammalia</taxon>
        <taxon>Eutheria</taxon>
        <taxon>Laurasiatheria</taxon>
        <taxon>Carnivora</taxon>
        <taxon>Feliformia</taxon>
        <taxon>Felidae</taxon>
        <taxon>Felinae</taxon>
        <taxon>Acinonyx</taxon>
    </lineage>
</organism>
<feature type="region of interest" description="Disordered" evidence="1">
    <location>
        <begin position="144"/>
        <end position="235"/>
    </location>
</feature>
<keyword evidence="2" id="KW-1185">Reference proteome</keyword>
<feature type="compositionally biased region" description="Low complexity" evidence="1">
    <location>
        <begin position="1"/>
        <end position="10"/>
    </location>
</feature>
<feature type="compositionally biased region" description="Low complexity" evidence="1">
    <location>
        <begin position="23"/>
        <end position="34"/>
    </location>
</feature>
<feature type="compositionally biased region" description="Low complexity" evidence="1">
    <location>
        <begin position="57"/>
        <end position="66"/>
    </location>
</feature>
<name>A0ABM3Q1J1_ACIJB</name>
<feature type="compositionally biased region" description="Basic residues" evidence="1">
    <location>
        <begin position="11"/>
        <end position="22"/>
    </location>
</feature>
<evidence type="ECO:0000256" key="1">
    <source>
        <dbReference type="SAM" id="MobiDB-lite"/>
    </source>
</evidence>
<proteinExistence type="predicted"/>
<dbReference type="Proteomes" id="UP001652583">
    <property type="component" value="Chromosome C2"/>
</dbReference>
<evidence type="ECO:0000313" key="3">
    <source>
        <dbReference type="RefSeq" id="XP_053077802.1"/>
    </source>
</evidence>
<feature type="compositionally biased region" description="Basic and acidic residues" evidence="1">
    <location>
        <begin position="169"/>
        <end position="183"/>
    </location>
</feature>
<feature type="compositionally biased region" description="Pro residues" evidence="1">
    <location>
        <begin position="35"/>
        <end position="46"/>
    </location>
</feature>
<protein>
    <submittedName>
        <fullName evidence="3">Uncharacterized protein DOCK8-AS1-like</fullName>
    </submittedName>
</protein>
<evidence type="ECO:0000313" key="2">
    <source>
        <dbReference type="Proteomes" id="UP001652583"/>
    </source>
</evidence>
<sequence>MPLLLPGLPRATRRPRPPRSARLRSLATCPGAAARPPPPPPPPLPSRPGTRRGRAPGRGLRSPRAALLHTCSRAPRPTLRPERAGGAAAQVRRQLRGPPAGRQVDGAADAGVSSSRAPGAPTAQQAASRAPALSLHIQAAGGRAGSSFLSRGPNRSEPSLTFPAWEAGGRARSERASERRGGERGPPPLPLAAGALCSLKAAAEKWSRTGEAGARRAQPPHSHAQSSGCVSQRLK</sequence>
<feature type="compositionally biased region" description="Polar residues" evidence="1">
    <location>
        <begin position="112"/>
        <end position="127"/>
    </location>
</feature>
<reference evidence="3" key="1">
    <citation type="submission" date="2025-08" db="UniProtKB">
        <authorList>
            <consortium name="RefSeq"/>
        </authorList>
    </citation>
    <scope>IDENTIFICATION</scope>
    <source>
        <tissue evidence="3">Blood</tissue>
    </source>
</reference>
<feature type="compositionally biased region" description="Polar residues" evidence="1">
    <location>
        <begin position="223"/>
        <end position="235"/>
    </location>
</feature>
<accession>A0ABM3Q1J1</accession>
<gene>
    <name evidence="3" type="primary">LOC128315362</name>
</gene>
<feature type="region of interest" description="Disordered" evidence="1">
    <location>
        <begin position="1"/>
        <end position="132"/>
    </location>
</feature>
<feature type="compositionally biased region" description="Low complexity" evidence="1">
    <location>
        <begin position="191"/>
        <end position="201"/>
    </location>
</feature>
<dbReference type="RefSeq" id="XP_053077802.1">
    <property type="nucleotide sequence ID" value="XM_053221827.1"/>
</dbReference>